<evidence type="ECO:0008006" key="4">
    <source>
        <dbReference type="Google" id="ProtNLM"/>
    </source>
</evidence>
<keyword evidence="1" id="KW-0812">Transmembrane</keyword>
<keyword evidence="1" id="KW-1133">Transmembrane helix</keyword>
<evidence type="ECO:0000313" key="2">
    <source>
        <dbReference type="EMBL" id="KAF9516318.1"/>
    </source>
</evidence>
<name>A0A9P6B251_9AGAM</name>
<dbReference type="Proteomes" id="UP000886523">
    <property type="component" value="Unassembled WGS sequence"/>
</dbReference>
<protein>
    <recommendedName>
        <fullName evidence="4">Transmembrane protein</fullName>
    </recommendedName>
</protein>
<keyword evidence="1" id="KW-0472">Membrane</keyword>
<sequence length="135" mass="15215">MLGQDAHAVHYSVVKSRERCRPAKVRLNIPHFFILITTIIMFPMPISYEVSRNGGGSRPRGATGPRSVHGHTVVVVVATSGGRSHRSKERCRESRYAFHFRIFLLTFTITLALGIIFFVTTKKRIGHERAASARR</sequence>
<gene>
    <name evidence="2" type="ORF">BS47DRAFT_674543</name>
</gene>
<feature type="transmembrane region" description="Helical" evidence="1">
    <location>
        <begin position="98"/>
        <end position="119"/>
    </location>
</feature>
<organism evidence="2 3">
    <name type="scientific">Hydnum rufescens UP504</name>
    <dbReference type="NCBI Taxonomy" id="1448309"/>
    <lineage>
        <taxon>Eukaryota</taxon>
        <taxon>Fungi</taxon>
        <taxon>Dikarya</taxon>
        <taxon>Basidiomycota</taxon>
        <taxon>Agaricomycotina</taxon>
        <taxon>Agaricomycetes</taxon>
        <taxon>Cantharellales</taxon>
        <taxon>Hydnaceae</taxon>
        <taxon>Hydnum</taxon>
    </lineage>
</organism>
<reference evidence="2" key="1">
    <citation type="journal article" date="2020" name="Nat. Commun.">
        <title>Large-scale genome sequencing of mycorrhizal fungi provides insights into the early evolution of symbiotic traits.</title>
        <authorList>
            <person name="Miyauchi S."/>
            <person name="Kiss E."/>
            <person name="Kuo A."/>
            <person name="Drula E."/>
            <person name="Kohler A."/>
            <person name="Sanchez-Garcia M."/>
            <person name="Morin E."/>
            <person name="Andreopoulos B."/>
            <person name="Barry K.W."/>
            <person name="Bonito G."/>
            <person name="Buee M."/>
            <person name="Carver A."/>
            <person name="Chen C."/>
            <person name="Cichocki N."/>
            <person name="Clum A."/>
            <person name="Culley D."/>
            <person name="Crous P.W."/>
            <person name="Fauchery L."/>
            <person name="Girlanda M."/>
            <person name="Hayes R.D."/>
            <person name="Keri Z."/>
            <person name="LaButti K."/>
            <person name="Lipzen A."/>
            <person name="Lombard V."/>
            <person name="Magnuson J."/>
            <person name="Maillard F."/>
            <person name="Murat C."/>
            <person name="Nolan M."/>
            <person name="Ohm R.A."/>
            <person name="Pangilinan J."/>
            <person name="Pereira M.F."/>
            <person name="Perotto S."/>
            <person name="Peter M."/>
            <person name="Pfister S."/>
            <person name="Riley R."/>
            <person name="Sitrit Y."/>
            <person name="Stielow J.B."/>
            <person name="Szollosi G."/>
            <person name="Zifcakova L."/>
            <person name="Stursova M."/>
            <person name="Spatafora J.W."/>
            <person name="Tedersoo L."/>
            <person name="Vaario L.M."/>
            <person name="Yamada A."/>
            <person name="Yan M."/>
            <person name="Wang P."/>
            <person name="Xu J."/>
            <person name="Bruns T."/>
            <person name="Baldrian P."/>
            <person name="Vilgalys R."/>
            <person name="Dunand C."/>
            <person name="Henrissat B."/>
            <person name="Grigoriev I.V."/>
            <person name="Hibbett D."/>
            <person name="Nagy L.G."/>
            <person name="Martin F.M."/>
        </authorList>
    </citation>
    <scope>NUCLEOTIDE SEQUENCE</scope>
    <source>
        <strain evidence="2">UP504</strain>
    </source>
</reference>
<evidence type="ECO:0000256" key="1">
    <source>
        <dbReference type="SAM" id="Phobius"/>
    </source>
</evidence>
<evidence type="ECO:0000313" key="3">
    <source>
        <dbReference type="Proteomes" id="UP000886523"/>
    </source>
</evidence>
<proteinExistence type="predicted"/>
<accession>A0A9P6B251</accession>
<keyword evidence="3" id="KW-1185">Reference proteome</keyword>
<dbReference type="EMBL" id="MU128940">
    <property type="protein sequence ID" value="KAF9516318.1"/>
    <property type="molecule type" value="Genomic_DNA"/>
</dbReference>
<dbReference type="AlphaFoldDB" id="A0A9P6B251"/>
<comment type="caution">
    <text evidence="2">The sequence shown here is derived from an EMBL/GenBank/DDBJ whole genome shotgun (WGS) entry which is preliminary data.</text>
</comment>
<feature type="transmembrane region" description="Helical" evidence="1">
    <location>
        <begin position="25"/>
        <end position="46"/>
    </location>
</feature>